<dbReference type="Proteomes" id="UP000245839">
    <property type="component" value="Unassembled WGS sequence"/>
</dbReference>
<dbReference type="InterPro" id="IPR050155">
    <property type="entry name" value="HAD-like_hydrolase_sf"/>
</dbReference>
<evidence type="ECO:0000313" key="6">
    <source>
        <dbReference type="EMBL" id="SSA50932.1"/>
    </source>
</evidence>
<dbReference type="SUPFAM" id="SSF56784">
    <property type="entry name" value="HAD-like"/>
    <property type="match status" value="1"/>
</dbReference>
<comment type="catalytic activity">
    <reaction evidence="1">
        <text>2-phosphoglycolate + H2O = glycolate + phosphate</text>
        <dbReference type="Rhea" id="RHEA:14369"/>
        <dbReference type="ChEBI" id="CHEBI:15377"/>
        <dbReference type="ChEBI" id="CHEBI:29805"/>
        <dbReference type="ChEBI" id="CHEBI:43474"/>
        <dbReference type="ChEBI" id="CHEBI:58033"/>
        <dbReference type="EC" id="3.1.3.18"/>
    </reaction>
</comment>
<dbReference type="EMBL" id="UETC01000016">
    <property type="protein sequence ID" value="SSA50932.1"/>
    <property type="molecule type" value="Genomic_DNA"/>
</dbReference>
<dbReference type="PRINTS" id="PR00413">
    <property type="entry name" value="HADHALOGNASE"/>
</dbReference>
<dbReference type="SFLD" id="SFLDG01129">
    <property type="entry name" value="C1.5:_HAD__Beta-PGM__Phosphata"/>
    <property type="match status" value="1"/>
</dbReference>
<evidence type="ECO:0000256" key="2">
    <source>
        <dbReference type="ARBA" id="ARBA00004818"/>
    </source>
</evidence>
<evidence type="ECO:0000313" key="5">
    <source>
        <dbReference type="EMBL" id="PWJ12451.1"/>
    </source>
</evidence>
<evidence type="ECO:0000313" key="8">
    <source>
        <dbReference type="Proteomes" id="UP000251571"/>
    </source>
</evidence>
<proteinExistence type="inferred from homology"/>
<dbReference type="InterPro" id="IPR006439">
    <property type="entry name" value="HAD-SF_hydro_IA"/>
</dbReference>
<evidence type="ECO:0000256" key="3">
    <source>
        <dbReference type="ARBA" id="ARBA00006171"/>
    </source>
</evidence>
<evidence type="ECO:0000256" key="1">
    <source>
        <dbReference type="ARBA" id="ARBA00000830"/>
    </source>
</evidence>
<dbReference type="OrthoDB" id="9793014at2"/>
<accession>A0A2Y9C364</accession>
<reference evidence="8" key="1">
    <citation type="submission" date="2016-10" db="EMBL/GenBank/DDBJ databases">
        <authorList>
            <person name="Varghese N."/>
            <person name="Submissions S."/>
        </authorList>
    </citation>
    <scope>NUCLEOTIDE SEQUENCE [LARGE SCALE GENOMIC DNA]</scope>
    <source>
        <strain evidence="8">DSM 25227</strain>
    </source>
</reference>
<dbReference type="Pfam" id="PF00702">
    <property type="entry name" value="Hydrolase"/>
    <property type="match status" value="1"/>
</dbReference>
<evidence type="ECO:0000313" key="7">
    <source>
        <dbReference type="Proteomes" id="UP000245839"/>
    </source>
</evidence>
<name>A0A2Y9C364_9RHOB</name>
<reference evidence="6" key="2">
    <citation type="submission" date="2016-10" db="EMBL/GenBank/DDBJ databases">
        <authorList>
            <person name="Cai Z."/>
        </authorList>
    </citation>
    <scope>NUCLEOTIDE SEQUENCE [LARGE SCALE GENOMIC DNA]</scope>
    <source>
        <strain evidence="6">DSM 25227</strain>
    </source>
</reference>
<dbReference type="InterPro" id="IPR023198">
    <property type="entry name" value="PGP-like_dom2"/>
</dbReference>
<dbReference type="GO" id="GO:0005829">
    <property type="term" value="C:cytosol"/>
    <property type="evidence" value="ECO:0007669"/>
    <property type="project" value="TreeGrafter"/>
</dbReference>
<protein>
    <recommendedName>
        <fullName evidence="4">phosphoglycolate phosphatase</fullName>
        <ecNumber evidence="4">3.1.3.18</ecNumber>
    </recommendedName>
</protein>
<keyword evidence="7" id="KW-1185">Reference proteome</keyword>
<evidence type="ECO:0000256" key="4">
    <source>
        <dbReference type="ARBA" id="ARBA00013078"/>
    </source>
</evidence>
<dbReference type="EMBL" id="QGDJ01000016">
    <property type="protein sequence ID" value="PWJ12451.1"/>
    <property type="molecule type" value="Genomic_DNA"/>
</dbReference>
<reference evidence="5 7" key="3">
    <citation type="submission" date="2018-03" db="EMBL/GenBank/DDBJ databases">
        <title>Genomic Encyclopedia of Archaeal and Bacterial Type Strains, Phase II (KMG-II): from individual species to whole genera.</title>
        <authorList>
            <person name="Goeker M."/>
        </authorList>
    </citation>
    <scope>NUCLEOTIDE SEQUENCE [LARGE SCALE GENOMIC DNA]</scope>
    <source>
        <strain evidence="5 7">DSM 25227</strain>
    </source>
</reference>
<dbReference type="Proteomes" id="UP000251571">
    <property type="component" value="Unassembled WGS sequence"/>
</dbReference>
<dbReference type="PANTHER" id="PTHR43434:SF1">
    <property type="entry name" value="PHOSPHOGLYCOLATE PHOSPHATASE"/>
    <property type="match status" value="1"/>
</dbReference>
<gene>
    <name evidence="5" type="ORF">BCF38_1169</name>
    <name evidence="6" type="ORF">SAMN05421539_1169</name>
</gene>
<dbReference type="InterPro" id="IPR036412">
    <property type="entry name" value="HAD-like_sf"/>
</dbReference>
<sequence>MKRCVVFDLDGTLCDTSGDLLAAANAALAALDRPERLNHSAVEDRATALRGGRAMLRLALSRTGPVDEALIDAGYQPLLDAYRAAICEHTTFYPGAREAVARLRDRGDAVAICTNKPEGLARLLMSELGATDAFDALVGADTLPVRKPDAAPLMAAIERAGGAASRAVLVGDTETDRRTSTAAGVPSILVTFAPLGPAVADLRPDALLHHFDQLEAALAVVGL</sequence>
<dbReference type="GO" id="GO:0006281">
    <property type="term" value="P:DNA repair"/>
    <property type="evidence" value="ECO:0007669"/>
    <property type="project" value="TreeGrafter"/>
</dbReference>
<dbReference type="AlphaFoldDB" id="A0A2Y9C364"/>
<dbReference type="SFLD" id="SFLDS00003">
    <property type="entry name" value="Haloacid_Dehalogenase"/>
    <property type="match status" value="1"/>
</dbReference>
<dbReference type="EC" id="3.1.3.18" evidence="4"/>
<dbReference type="InterPro" id="IPR023214">
    <property type="entry name" value="HAD_sf"/>
</dbReference>
<dbReference type="RefSeq" id="WP_109566128.1">
    <property type="nucleotide sequence ID" value="NZ_QGDJ01000016.1"/>
</dbReference>
<dbReference type="Gene3D" id="3.40.50.1000">
    <property type="entry name" value="HAD superfamily/HAD-like"/>
    <property type="match status" value="1"/>
</dbReference>
<comment type="pathway">
    <text evidence="2">Organic acid metabolism; glycolate biosynthesis; glycolate from 2-phosphoglycolate: step 1/1.</text>
</comment>
<dbReference type="PANTHER" id="PTHR43434">
    <property type="entry name" value="PHOSPHOGLYCOLATE PHOSPHATASE"/>
    <property type="match status" value="1"/>
</dbReference>
<dbReference type="Gene3D" id="1.10.150.240">
    <property type="entry name" value="Putative phosphatase, domain 2"/>
    <property type="match status" value="1"/>
</dbReference>
<organism evidence="6 8">
    <name type="scientific">Jannaschia seohaensis</name>
    <dbReference type="NCBI Taxonomy" id="475081"/>
    <lineage>
        <taxon>Bacteria</taxon>
        <taxon>Pseudomonadati</taxon>
        <taxon>Pseudomonadota</taxon>
        <taxon>Alphaproteobacteria</taxon>
        <taxon>Rhodobacterales</taxon>
        <taxon>Roseobacteraceae</taxon>
        <taxon>Jannaschia</taxon>
    </lineage>
</organism>
<dbReference type="GO" id="GO:0008967">
    <property type="term" value="F:phosphoglycolate phosphatase activity"/>
    <property type="evidence" value="ECO:0007669"/>
    <property type="project" value="UniProtKB-EC"/>
</dbReference>
<comment type="similarity">
    <text evidence="3">Belongs to the HAD-like hydrolase superfamily. CbbY/CbbZ/Gph/YieH family.</text>
</comment>